<dbReference type="GO" id="GO:0005524">
    <property type="term" value="F:ATP binding"/>
    <property type="evidence" value="ECO:0007669"/>
    <property type="project" value="UniProtKB-UniRule"/>
</dbReference>
<comment type="similarity">
    <text evidence="6">Belongs to the TRAFAC class myosin-kinesin ATPase superfamily. Myosin family.</text>
</comment>
<feature type="binding site" evidence="6">
    <location>
        <begin position="109"/>
        <end position="116"/>
    </location>
    <ligand>
        <name>ATP</name>
        <dbReference type="ChEBI" id="CHEBI:30616"/>
    </ligand>
</feature>
<evidence type="ECO:0000256" key="3">
    <source>
        <dbReference type="ARBA" id="ARBA00023123"/>
    </source>
</evidence>
<dbReference type="GO" id="GO:0051015">
    <property type="term" value="F:actin filament binding"/>
    <property type="evidence" value="ECO:0007669"/>
    <property type="project" value="TreeGrafter"/>
</dbReference>
<keyword evidence="3 6" id="KW-0518">Myosin</keyword>
<proteinExistence type="inferred from homology"/>
<dbReference type="GO" id="GO:0000146">
    <property type="term" value="F:microfilament motor activity"/>
    <property type="evidence" value="ECO:0007669"/>
    <property type="project" value="TreeGrafter"/>
</dbReference>
<dbReference type="GO" id="GO:0016459">
    <property type="term" value="C:myosin complex"/>
    <property type="evidence" value="ECO:0007669"/>
    <property type="project" value="UniProtKB-KW"/>
</dbReference>
<dbReference type="EMBL" id="JAFNEN010000102">
    <property type="protein sequence ID" value="KAG8194588.1"/>
    <property type="molecule type" value="Genomic_DNA"/>
</dbReference>
<dbReference type="AlphaFoldDB" id="A0AAV6VEU9"/>
<evidence type="ECO:0000313" key="8">
    <source>
        <dbReference type="EMBL" id="KAG8194588.1"/>
    </source>
</evidence>
<evidence type="ECO:0000313" key="9">
    <source>
        <dbReference type="Proteomes" id="UP000827092"/>
    </source>
</evidence>
<dbReference type="GO" id="GO:0007015">
    <property type="term" value="P:actin filament organization"/>
    <property type="evidence" value="ECO:0007669"/>
    <property type="project" value="TreeGrafter"/>
</dbReference>
<dbReference type="GO" id="GO:0016020">
    <property type="term" value="C:membrane"/>
    <property type="evidence" value="ECO:0007669"/>
    <property type="project" value="TreeGrafter"/>
</dbReference>
<reference evidence="8 9" key="1">
    <citation type="journal article" date="2022" name="Nat. Ecol. Evol.">
        <title>A masculinizing supergene underlies an exaggerated male reproductive morph in a spider.</title>
        <authorList>
            <person name="Hendrickx F."/>
            <person name="De Corte Z."/>
            <person name="Sonet G."/>
            <person name="Van Belleghem S.M."/>
            <person name="Kostlbacher S."/>
            <person name="Vangestel C."/>
        </authorList>
    </citation>
    <scope>NUCLEOTIDE SEQUENCE [LARGE SCALE GENOMIC DNA]</scope>
    <source>
        <strain evidence="8">W744_W776</strain>
    </source>
</reference>
<dbReference type="PRINTS" id="PR00193">
    <property type="entry name" value="MYOSINHEAVY"/>
</dbReference>
<keyword evidence="4 6" id="KW-0505">Motor protein</keyword>
<feature type="domain" description="Myosin motor" evidence="7">
    <location>
        <begin position="16"/>
        <end position="205"/>
    </location>
</feature>
<gene>
    <name evidence="8" type="ORF">JTE90_013324</name>
</gene>
<keyword evidence="9" id="KW-1185">Reference proteome</keyword>
<sequence length="205" mass="22769">MTAYDRGYIGGCLPEDGVPDMTVISDIDEQGINTNLKTRYKKDNIYTYTGTILVAVNPYKELLIYETNWVLQYSGKKIGQQDPHVFAIAEAAYNSLQTLDANQACVISGESGAGKTETTKFILQYLCTVTTNVSTWIEQQILEANTILEAFGNAKTVRNDNSSRFGKFIQVCSTATIDASSDPLNSPITFVKGERTTILQWFRPH</sequence>
<dbReference type="SMART" id="SM00242">
    <property type="entry name" value="MYSc"/>
    <property type="match status" value="1"/>
</dbReference>
<dbReference type="Gene3D" id="3.40.850.10">
    <property type="entry name" value="Kinesin motor domain"/>
    <property type="match status" value="1"/>
</dbReference>
<evidence type="ECO:0000256" key="1">
    <source>
        <dbReference type="ARBA" id="ARBA00022741"/>
    </source>
</evidence>
<dbReference type="GO" id="GO:0005737">
    <property type="term" value="C:cytoplasm"/>
    <property type="evidence" value="ECO:0007669"/>
    <property type="project" value="TreeGrafter"/>
</dbReference>
<evidence type="ECO:0000256" key="5">
    <source>
        <dbReference type="ARBA" id="ARBA00023203"/>
    </source>
</evidence>
<keyword evidence="2 6" id="KW-0067">ATP-binding</keyword>
<organism evidence="8 9">
    <name type="scientific">Oedothorax gibbosus</name>
    <dbReference type="NCBI Taxonomy" id="931172"/>
    <lineage>
        <taxon>Eukaryota</taxon>
        <taxon>Metazoa</taxon>
        <taxon>Ecdysozoa</taxon>
        <taxon>Arthropoda</taxon>
        <taxon>Chelicerata</taxon>
        <taxon>Arachnida</taxon>
        <taxon>Araneae</taxon>
        <taxon>Araneomorphae</taxon>
        <taxon>Entelegynae</taxon>
        <taxon>Araneoidea</taxon>
        <taxon>Linyphiidae</taxon>
        <taxon>Erigoninae</taxon>
        <taxon>Oedothorax</taxon>
    </lineage>
</organism>
<comment type="caution">
    <text evidence="8">The sequence shown here is derived from an EMBL/GenBank/DDBJ whole genome shotgun (WGS) entry which is preliminary data.</text>
</comment>
<accession>A0AAV6VEU9</accession>
<dbReference type="PROSITE" id="PS51456">
    <property type="entry name" value="MYOSIN_MOTOR"/>
    <property type="match status" value="1"/>
</dbReference>
<dbReference type="Pfam" id="PF00063">
    <property type="entry name" value="Myosin_head"/>
    <property type="match status" value="1"/>
</dbReference>
<dbReference type="InterPro" id="IPR001609">
    <property type="entry name" value="Myosin_head_motor_dom-like"/>
</dbReference>
<keyword evidence="1 6" id="KW-0547">Nucleotide-binding</keyword>
<dbReference type="SUPFAM" id="SSF52540">
    <property type="entry name" value="P-loop containing nucleoside triphosphate hydrolases"/>
    <property type="match status" value="1"/>
</dbReference>
<dbReference type="InterPro" id="IPR027417">
    <property type="entry name" value="P-loop_NTPase"/>
</dbReference>
<evidence type="ECO:0000259" key="7">
    <source>
        <dbReference type="PROSITE" id="PS51456"/>
    </source>
</evidence>
<evidence type="ECO:0000256" key="4">
    <source>
        <dbReference type="ARBA" id="ARBA00023175"/>
    </source>
</evidence>
<dbReference type="PANTHER" id="PTHR13140:SF561">
    <property type="entry name" value="MIP31562P1"/>
    <property type="match status" value="1"/>
</dbReference>
<dbReference type="PANTHER" id="PTHR13140">
    <property type="entry name" value="MYOSIN"/>
    <property type="match status" value="1"/>
</dbReference>
<evidence type="ECO:0000256" key="2">
    <source>
        <dbReference type="ARBA" id="ARBA00022840"/>
    </source>
</evidence>
<protein>
    <recommendedName>
        <fullName evidence="7">Myosin motor domain-containing protein</fullName>
    </recommendedName>
</protein>
<evidence type="ECO:0000256" key="6">
    <source>
        <dbReference type="PROSITE-ProRule" id="PRU00782"/>
    </source>
</evidence>
<comment type="caution">
    <text evidence="6">Lacks conserved residue(s) required for the propagation of feature annotation.</text>
</comment>
<dbReference type="Proteomes" id="UP000827092">
    <property type="component" value="Unassembled WGS sequence"/>
</dbReference>
<dbReference type="InterPro" id="IPR036961">
    <property type="entry name" value="Kinesin_motor_dom_sf"/>
</dbReference>
<keyword evidence="5 6" id="KW-0009">Actin-binding</keyword>
<name>A0AAV6VEU9_9ARAC</name>